<reference evidence="1" key="1">
    <citation type="submission" date="2017-05" db="UniProtKB">
        <authorList>
            <consortium name="EnsemblMetazoa"/>
        </authorList>
    </citation>
    <scope>IDENTIFICATION</scope>
</reference>
<sequence>MNSINCDGEGGWTRVGYLNMTQSGATCPTGLIQKNYTNIDHPLCGKVAGNMGCASTTFSTNGLTYNKVCGQEATVRLELILKPVHVALGTVV</sequence>
<organism evidence="1">
    <name type="scientific">Amphimedon queenslandica</name>
    <name type="common">Sponge</name>
    <dbReference type="NCBI Taxonomy" id="400682"/>
    <lineage>
        <taxon>Eukaryota</taxon>
        <taxon>Metazoa</taxon>
        <taxon>Porifera</taxon>
        <taxon>Demospongiae</taxon>
        <taxon>Heteroscleromorpha</taxon>
        <taxon>Haplosclerida</taxon>
        <taxon>Niphatidae</taxon>
        <taxon>Amphimedon</taxon>
    </lineage>
</organism>
<dbReference type="EnsemblMetazoa" id="Aqu2.1.01163_001">
    <property type="protein sequence ID" value="Aqu2.1.01163_001"/>
    <property type="gene ID" value="Aqu2.1.01163"/>
</dbReference>
<accession>A0A1X7SGE9</accession>
<protein>
    <submittedName>
        <fullName evidence="1">Uncharacterized protein</fullName>
    </submittedName>
</protein>
<dbReference type="AlphaFoldDB" id="A0A1X7SGE9"/>
<dbReference type="InParanoid" id="A0A1X7SGE9"/>
<proteinExistence type="predicted"/>
<name>A0A1X7SGE9_AMPQE</name>
<evidence type="ECO:0000313" key="1">
    <source>
        <dbReference type="EnsemblMetazoa" id="Aqu2.1.01163_001"/>
    </source>
</evidence>